<name>C6H4Y0_AJECH</name>
<sequence>MAVAVESAVLDALSFNKIKTFEEQEKEVDKATLRAIADIFVRHSMHIKLGAGLLHRHDTLQDGTVMFHEVQSPESDICVPKALSSIGMDNIAPNSWFLNQNGLFQAFEYNARGEATQIDAAFASDLAEFLKAHSLEKQISIIPNPAGKEDFIELTHPSGHGTISVPLRLISEQEIETSESVITGWSFHINEHGVVECKGNNVCAPMNSGNHKVFRDSKPYTEHVVKVMLQLDAVAEET</sequence>
<dbReference type="HOGENOM" id="CLU_1354288_0_0_1"/>
<organism evidence="1 2">
    <name type="scientific">Ajellomyces capsulatus (strain H143)</name>
    <name type="common">Darling's disease fungus</name>
    <name type="synonym">Histoplasma capsulatum</name>
    <dbReference type="NCBI Taxonomy" id="544712"/>
    <lineage>
        <taxon>Eukaryota</taxon>
        <taxon>Fungi</taxon>
        <taxon>Dikarya</taxon>
        <taxon>Ascomycota</taxon>
        <taxon>Pezizomycotina</taxon>
        <taxon>Eurotiomycetes</taxon>
        <taxon>Eurotiomycetidae</taxon>
        <taxon>Onygenales</taxon>
        <taxon>Ajellomycetaceae</taxon>
        <taxon>Histoplasma</taxon>
    </lineage>
</organism>
<dbReference type="OrthoDB" id="2322999at2759"/>
<reference evidence="2" key="1">
    <citation type="submission" date="2009-05" db="EMBL/GenBank/DDBJ databases">
        <title>The genome sequence of Ajellomyces capsulatus strain H143.</title>
        <authorList>
            <person name="Champion M."/>
            <person name="Cuomo C.A."/>
            <person name="Ma L.-J."/>
            <person name="Henn M.R."/>
            <person name="Sil A."/>
            <person name="Goldman B."/>
            <person name="Young S.K."/>
            <person name="Kodira C.D."/>
            <person name="Zeng Q."/>
            <person name="Koehrsen M."/>
            <person name="Alvarado L."/>
            <person name="Berlin A.M."/>
            <person name="Borenstein D."/>
            <person name="Chen Z."/>
            <person name="Engels R."/>
            <person name="Freedman E."/>
            <person name="Gellesch M."/>
            <person name="Goldberg J."/>
            <person name="Griggs A."/>
            <person name="Gujja S."/>
            <person name="Heiman D.I."/>
            <person name="Hepburn T.A."/>
            <person name="Howarth C."/>
            <person name="Jen D."/>
            <person name="Larson L."/>
            <person name="Lewis B."/>
            <person name="Mehta T."/>
            <person name="Park D."/>
            <person name="Pearson M."/>
            <person name="Roberts A."/>
            <person name="Saif S."/>
            <person name="Shea T.D."/>
            <person name="Shenoy N."/>
            <person name="Sisk P."/>
            <person name="Stolte C."/>
            <person name="Sykes S."/>
            <person name="Walk T."/>
            <person name="White J."/>
            <person name="Yandava C."/>
            <person name="Klein B."/>
            <person name="McEwen J.G."/>
            <person name="Puccia R."/>
            <person name="Goldman G.H."/>
            <person name="Felipe M.S."/>
            <person name="Nino-Vega G."/>
            <person name="San-Blas G."/>
            <person name="Taylor J.W."/>
            <person name="Mendoza L."/>
            <person name="Galagan J.E."/>
            <person name="Nusbaum C."/>
            <person name="Birren B.W."/>
        </authorList>
    </citation>
    <scope>NUCLEOTIDE SEQUENCE [LARGE SCALE GENOMIC DNA]</scope>
    <source>
        <strain evidence="2">H143</strain>
    </source>
</reference>
<accession>C6H4Y0</accession>
<evidence type="ECO:0000313" key="1">
    <source>
        <dbReference type="EMBL" id="EER44722.1"/>
    </source>
</evidence>
<gene>
    <name evidence="1" type="ORF">HCDG_00301</name>
</gene>
<evidence type="ECO:0000313" key="2">
    <source>
        <dbReference type="Proteomes" id="UP000002624"/>
    </source>
</evidence>
<dbReference type="EMBL" id="GG692419">
    <property type="protein sequence ID" value="EER44722.1"/>
    <property type="molecule type" value="Genomic_DNA"/>
</dbReference>
<dbReference type="Proteomes" id="UP000002624">
    <property type="component" value="Unassembled WGS sequence"/>
</dbReference>
<protein>
    <submittedName>
        <fullName evidence="1">Uncharacterized protein</fullName>
    </submittedName>
</protein>
<dbReference type="AlphaFoldDB" id="C6H4Y0"/>
<dbReference type="OMA" id="WSFHINE"/>
<dbReference type="VEuPathDB" id="FungiDB:HCDG_00301"/>
<proteinExistence type="predicted"/>